<dbReference type="GO" id="GO:0003677">
    <property type="term" value="F:DNA binding"/>
    <property type="evidence" value="ECO:0007669"/>
    <property type="project" value="InterPro"/>
</dbReference>
<protein>
    <submittedName>
        <fullName evidence="2">Transposase</fullName>
    </submittedName>
</protein>
<organism evidence="2 3">
    <name type="scientific">Pelagibius litoralis</name>
    <dbReference type="NCBI Taxonomy" id="374515"/>
    <lineage>
        <taxon>Bacteria</taxon>
        <taxon>Pseudomonadati</taxon>
        <taxon>Pseudomonadota</taxon>
        <taxon>Alphaproteobacteria</taxon>
        <taxon>Rhodospirillales</taxon>
        <taxon>Rhodovibrionaceae</taxon>
        <taxon>Pelagibius</taxon>
    </lineage>
</organism>
<dbReference type="AlphaFoldDB" id="A0A967F3H6"/>
<gene>
    <name evidence="2" type="ORF">HBA54_28610</name>
</gene>
<accession>A0A967F3H6</accession>
<feature type="domain" description="Transposase IS4-like" evidence="1">
    <location>
        <begin position="4"/>
        <end position="44"/>
    </location>
</feature>
<dbReference type="InterPro" id="IPR002559">
    <property type="entry name" value="Transposase_11"/>
</dbReference>
<dbReference type="GO" id="GO:0004803">
    <property type="term" value="F:transposase activity"/>
    <property type="evidence" value="ECO:0007669"/>
    <property type="project" value="InterPro"/>
</dbReference>
<sequence length="46" mass="5061">MTDQIGRPLAFTVTPGQTHDLDGAAALLRRIPTPRQLIADRAYDAR</sequence>
<dbReference type="EMBL" id="JAAQPH010000064">
    <property type="protein sequence ID" value="NIA72551.1"/>
    <property type="molecule type" value="Genomic_DNA"/>
</dbReference>
<name>A0A967F3H6_9PROT</name>
<evidence type="ECO:0000313" key="3">
    <source>
        <dbReference type="Proteomes" id="UP000761264"/>
    </source>
</evidence>
<comment type="caution">
    <text evidence="2">The sequence shown here is derived from an EMBL/GenBank/DDBJ whole genome shotgun (WGS) entry which is preliminary data.</text>
</comment>
<dbReference type="Pfam" id="PF01609">
    <property type="entry name" value="DDE_Tnp_1"/>
    <property type="match status" value="1"/>
</dbReference>
<dbReference type="Proteomes" id="UP000761264">
    <property type="component" value="Unassembled WGS sequence"/>
</dbReference>
<proteinExistence type="predicted"/>
<feature type="non-terminal residue" evidence="2">
    <location>
        <position position="46"/>
    </location>
</feature>
<evidence type="ECO:0000259" key="1">
    <source>
        <dbReference type="Pfam" id="PF01609"/>
    </source>
</evidence>
<evidence type="ECO:0000313" key="2">
    <source>
        <dbReference type="EMBL" id="NIA72551.1"/>
    </source>
</evidence>
<keyword evidence="3" id="KW-1185">Reference proteome</keyword>
<dbReference type="GO" id="GO:0006313">
    <property type="term" value="P:DNA transposition"/>
    <property type="evidence" value="ECO:0007669"/>
    <property type="project" value="InterPro"/>
</dbReference>
<reference evidence="2" key="1">
    <citation type="submission" date="2020-03" db="EMBL/GenBank/DDBJ databases">
        <title>Genome of Pelagibius litoralis DSM 21314T.</title>
        <authorList>
            <person name="Wang G."/>
        </authorList>
    </citation>
    <scope>NUCLEOTIDE SEQUENCE</scope>
    <source>
        <strain evidence="2">DSM 21314</strain>
    </source>
</reference>